<protein>
    <recommendedName>
        <fullName evidence="12">Polycystic kidney disease 2-like 1 protein</fullName>
    </recommendedName>
</protein>
<feature type="transmembrane region" description="Helical" evidence="7">
    <location>
        <begin position="221"/>
        <end position="243"/>
    </location>
</feature>
<dbReference type="GO" id="GO:0005262">
    <property type="term" value="F:calcium channel activity"/>
    <property type="evidence" value="ECO:0007669"/>
    <property type="project" value="TreeGrafter"/>
</dbReference>
<evidence type="ECO:0000259" key="9">
    <source>
        <dbReference type="Pfam" id="PF20519"/>
    </source>
</evidence>
<evidence type="ECO:0000256" key="3">
    <source>
        <dbReference type="ARBA" id="ARBA00022692"/>
    </source>
</evidence>
<feature type="transmembrane region" description="Helical" evidence="7">
    <location>
        <begin position="129"/>
        <end position="148"/>
    </location>
</feature>
<comment type="subcellular location">
    <subcellularLocation>
        <location evidence="1">Membrane</location>
        <topology evidence="1">Multi-pass membrane protein</topology>
    </subcellularLocation>
</comment>
<dbReference type="InterPro" id="IPR051223">
    <property type="entry name" value="Polycystin"/>
</dbReference>
<evidence type="ECO:0000259" key="8">
    <source>
        <dbReference type="Pfam" id="PF08016"/>
    </source>
</evidence>
<keyword evidence="4 7" id="KW-1133">Transmembrane helix</keyword>
<dbReference type="AlphaFoldDB" id="A0AAF3FKK8"/>
<feature type="transmembrane region" description="Helical" evidence="7">
    <location>
        <begin position="272"/>
        <end position="304"/>
    </location>
</feature>
<feature type="transmembrane region" description="Helical" evidence="7">
    <location>
        <begin position="180"/>
        <end position="200"/>
    </location>
</feature>
<evidence type="ECO:0000256" key="5">
    <source>
        <dbReference type="ARBA" id="ARBA00023136"/>
    </source>
</evidence>
<feature type="domain" description="Polycystin" evidence="9">
    <location>
        <begin position="2"/>
        <end position="84"/>
    </location>
</feature>
<dbReference type="PRINTS" id="PR01433">
    <property type="entry name" value="POLYCYSTIN2"/>
</dbReference>
<evidence type="ECO:0000256" key="1">
    <source>
        <dbReference type="ARBA" id="ARBA00004141"/>
    </source>
</evidence>
<keyword evidence="5 7" id="KW-0472">Membrane</keyword>
<comment type="similarity">
    <text evidence="2">Belongs to the polycystin family.</text>
</comment>
<organism evidence="10 11">
    <name type="scientific">Mesorhabditis belari</name>
    <dbReference type="NCBI Taxonomy" id="2138241"/>
    <lineage>
        <taxon>Eukaryota</taxon>
        <taxon>Metazoa</taxon>
        <taxon>Ecdysozoa</taxon>
        <taxon>Nematoda</taxon>
        <taxon>Chromadorea</taxon>
        <taxon>Rhabditida</taxon>
        <taxon>Rhabditina</taxon>
        <taxon>Rhabditomorpha</taxon>
        <taxon>Rhabditoidea</taxon>
        <taxon>Rhabditidae</taxon>
        <taxon>Mesorhabditinae</taxon>
        <taxon>Mesorhabditis</taxon>
    </lineage>
</organism>
<evidence type="ECO:0000256" key="4">
    <source>
        <dbReference type="ARBA" id="ARBA00022989"/>
    </source>
</evidence>
<evidence type="ECO:0000313" key="11">
    <source>
        <dbReference type="WBParaSite" id="MBELARI_LOCUS6609"/>
    </source>
</evidence>
<keyword evidence="6" id="KW-0325">Glycoprotein</keyword>
<name>A0AAF3FKK8_9BILA</name>
<dbReference type="WBParaSite" id="MBELARI_LOCUS6609">
    <property type="protein sequence ID" value="MBELARI_LOCUS6609"/>
    <property type="gene ID" value="MBELARI_LOCUS6609"/>
</dbReference>
<feature type="transmembrane region" description="Helical" evidence="7">
    <location>
        <begin position="99"/>
        <end position="117"/>
    </location>
</feature>
<dbReference type="InterPro" id="IPR013122">
    <property type="entry name" value="PKD1_2_channel"/>
</dbReference>
<dbReference type="GO" id="GO:0005509">
    <property type="term" value="F:calcium ion binding"/>
    <property type="evidence" value="ECO:0007669"/>
    <property type="project" value="InterPro"/>
</dbReference>
<accession>A0AAF3FKK8</accession>
<dbReference type="Pfam" id="PF20519">
    <property type="entry name" value="Polycystin_dom"/>
    <property type="match status" value="1"/>
</dbReference>
<evidence type="ECO:0000256" key="2">
    <source>
        <dbReference type="ARBA" id="ARBA00007200"/>
    </source>
</evidence>
<reference evidence="11" key="1">
    <citation type="submission" date="2024-02" db="UniProtKB">
        <authorList>
            <consortium name="WormBaseParasite"/>
        </authorList>
    </citation>
    <scope>IDENTIFICATION</scope>
</reference>
<evidence type="ECO:0008006" key="12">
    <source>
        <dbReference type="Google" id="ProtNLM"/>
    </source>
</evidence>
<dbReference type="InterPro" id="IPR046791">
    <property type="entry name" value="Polycystin_dom"/>
</dbReference>
<sequence length="425" mass="48750">MGYHDSYSNAGYALNLDGTADSLRETFAQLRIDGWIDRYTRAIITEFSIYNAQTNYFAVVQLLLENPPDGTIYPSYWVETVRLLENGGTDGQMSGYFETLYILYVVIVVIIEVTSLIRKGISPLFDFWNFIDFLTMLIACCSLYAYLFRYLATVQVTNEFKATNGNAYINLGKQRDYELYFNWLLAFVVFFVTLRMIRILRFNRRISVLAMTLSKAGGQMASFSIAFFIVNMAFNSALFLLLFDKLEGFRNLLSVTETGISGMLGKFDLSDIIQASALGSAIFIIFMITGTVILINMFIMIVMFEFEQVRNDSNLQTNDYEIVEHLTGKVMRRAGLFNRSDLPPVSFPNTEIYSEVVDKLEQSVKLLLLRLHTMRSLEKMDFDGMNVVEIMNPMGLDFMETSDGERRATKIRDSNWKKQKLGDFQ</sequence>
<dbReference type="GO" id="GO:0050982">
    <property type="term" value="P:detection of mechanical stimulus"/>
    <property type="evidence" value="ECO:0007669"/>
    <property type="project" value="TreeGrafter"/>
</dbReference>
<dbReference type="Proteomes" id="UP000887575">
    <property type="component" value="Unassembled WGS sequence"/>
</dbReference>
<keyword evidence="10" id="KW-1185">Reference proteome</keyword>
<keyword evidence="3 7" id="KW-0812">Transmembrane</keyword>
<evidence type="ECO:0000256" key="7">
    <source>
        <dbReference type="SAM" id="Phobius"/>
    </source>
</evidence>
<evidence type="ECO:0000313" key="10">
    <source>
        <dbReference type="Proteomes" id="UP000887575"/>
    </source>
</evidence>
<feature type="domain" description="Polycystin cation channel PKD1/PKD2" evidence="8">
    <location>
        <begin position="93"/>
        <end position="309"/>
    </location>
</feature>
<dbReference type="PANTHER" id="PTHR10877:SF194">
    <property type="entry name" value="LOCATION OF VULVA DEFECTIVE 1"/>
    <property type="match status" value="1"/>
</dbReference>
<dbReference type="GO" id="GO:0016020">
    <property type="term" value="C:membrane"/>
    <property type="evidence" value="ECO:0007669"/>
    <property type="project" value="UniProtKB-SubCell"/>
</dbReference>
<evidence type="ECO:0000256" key="6">
    <source>
        <dbReference type="ARBA" id="ARBA00023180"/>
    </source>
</evidence>
<dbReference type="PANTHER" id="PTHR10877">
    <property type="entry name" value="POLYCYSTIN FAMILY MEMBER"/>
    <property type="match status" value="1"/>
</dbReference>
<dbReference type="InterPro" id="IPR003915">
    <property type="entry name" value="PKD_2"/>
</dbReference>
<dbReference type="Pfam" id="PF08016">
    <property type="entry name" value="PKD_channel"/>
    <property type="match status" value="1"/>
</dbReference>
<proteinExistence type="inferred from homology"/>